<dbReference type="InterPro" id="IPR036291">
    <property type="entry name" value="NAD(P)-bd_dom_sf"/>
</dbReference>
<dbReference type="InterPro" id="IPR002347">
    <property type="entry name" value="SDR_fam"/>
</dbReference>
<evidence type="ECO:0000313" key="5">
    <source>
        <dbReference type="Proteomes" id="UP000019484"/>
    </source>
</evidence>
<keyword evidence="2" id="KW-0560">Oxidoreductase</keyword>
<dbReference type="eggNOG" id="KOG0725">
    <property type="taxonomic scope" value="Eukaryota"/>
</dbReference>
<evidence type="ECO:0008006" key="6">
    <source>
        <dbReference type="Google" id="ProtNLM"/>
    </source>
</evidence>
<dbReference type="OrthoDB" id="37659at2759"/>
<organism evidence="4 5">
    <name type="scientific">Capronia coronata CBS 617.96</name>
    <dbReference type="NCBI Taxonomy" id="1182541"/>
    <lineage>
        <taxon>Eukaryota</taxon>
        <taxon>Fungi</taxon>
        <taxon>Dikarya</taxon>
        <taxon>Ascomycota</taxon>
        <taxon>Pezizomycotina</taxon>
        <taxon>Eurotiomycetes</taxon>
        <taxon>Chaetothyriomycetidae</taxon>
        <taxon>Chaetothyriales</taxon>
        <taxon>Herpotrichiellaceae</taxon>
        <taxon>Capronia</taxon>
    </lineage>
</organism>
<dbReference type="SUPFAM" id="SSF51735">
    <property type="entry name" value="NAD(P)-binding Rossmann-fold domains"/>
    <property type="match status" value="1"/>
</dbReference>
<proteinExistence type="inferred from homology"/>
<keyword evidence="5" id="KW-1185">Reference proteome</keyword>
<sequence>MAPESFIVSGDKLTGPKNSTILITGGSSGIGLQTAVLLHDLGNNVVVLDRAQPHASAPKSLTSSSRFLYQQCDITLWKSQRAAFEAGFQKFGSIDGVFVNAGVAEYKDQFFQDGMDKDGLLEEPDRRTLDIDMHAANDTTKLAIHYIKKGPEKKNGGSIVMTASLAGYLASAGAPLYSAAKHGIVGLMRALKNDTAKLGIAISVVAPGITLTDIIAGRKSGESLSDWAKRMRALGVPINDPSEIAAYVVHLMSLGMEANGKGLLIQAGRAVDVEQGIATSRKIWMGEEMLRLFRGGRNAPLFPNRL</sequence>
<dbReference type="GeneID" id="19159186"/>
<comment type="similarity">
    <text evidence="1 3">Belongs to the short-chain dehydrogenases/reductases (SDR) family.</text>
</comment>
<name>W9YF62_9EURO</name>
<protein>
    <recommendedName>
        <fullName evidence="6">NAD(P)-binding protein</fullName>
    </recommendedName>
</protein>
<evidence type="ECO:0000313" key="4">
    <source>
        <dbReference type="EMBL" id="EXJ91193.1"/>
    </source>
</evidence>
<dbReference type="Proteomes" id="UP000019484">
    <property type="component" value="Unassembled WGS sequence"/>
</dbReference>
<accession>W9YF62</accession>
<dbReference type="Pfam" id="PF00106">
    <property type="entry name" value="adh_short"/>
    <property type="match status" value="1"/>
</dbReference>
<evidence type="ECO:0000256" key="1">
    <source>
        <dbReference type="ARBA" id="ARBA00006484"/>
    </source>
</evidence>
<dbReference type="Gene3D" id="3.40.50.720">
    <property type="entry name" value="NAD(P)-binding Rossmann-like Domain"/>
    <property type="match status" value="1"/>
</dbReference>
<dbReference type="RefSeq" id="XP_007723387.1">
    <property type="nucleotide sequence ID" value="XM_007725197.1"/>
</dbReference>
<dbReference type="PANTHER" id="PTHR44229">
    <property type="entry name" value="15-HYDROXYPROSTAGLANDIN DEHYDROGENASE [NAD(+)]"/>
    <property type="match status" value="1"/>
</dbReference>
<dbReference type="PRINTS" id="PR00081">
    <property type="entry name" value="GDHRDH"/>
</dbReference>
<dbReference type="HOGENOM" id="CLU_010194_13_1_1"/>
<dbReference type="PRINTS" id="PR00080">
    <property type="entry name" value="SDRFAMILY"/>
</dbReference>
<dbReference type="EMBL" id="AMWN01000003">
    <property type="protein sequence ID" value="EXJ91193.1"/>
    <property type="molecule type" value="Genomic_DNA"/>
</dbReference>
<dbReference type="GO" id="GO:0005737">
    <property type="term" value="C:cytoplasm"/>
    <property type="evidence" value="ECO:0007669"/>
    <property type="project" value="TreeGrafter"/>
</dbReference>
<dbReference type="PANTHER" id="PTHR44229:SF4">
    <property type="entry name" value="15-HYDROXYPROSTAGLANDIN DEHYDROGENASE [NAD(+)]"/>
    <property type="match status" value="1"/>
</dbReference>
<evidence type="ECO:0000256" key="2">
    <source>
        <dbReference type="ARBA" id="ARBA00023002"/>
    </source>
</evidence>
<dbReference type="GO" id="GO:0016616">
    <property type="term" value="F:oxidoreductase activity, acting on the CH-OH group of donors, NAD or NADP as acceptor"/>
    <property type="evidence" value="ECO:0007669"/>
    <property type="project" value="TreeGrafter"/>
</dbReference>
<comment type="caution">
    <text evidence="4">The sequence shown here is derived from an EMBL/GenBank/DDBJ whole genome shotgun (WGS) entry which is preliminary data.</text>
</comment>
<dbReference type="STRING" id="1182541.W9YF62"/>
<evidence type="ECO:0000256" key="3">
    <source>
        <dbReference type="RuleBase" id="RU000363"/>
    </source>
</evidence>
<reference evidence="4 5" key="1">
    <citation type="submission" date="2013-03" db="EMBL/GenBank/DDBJ databases">
        <title>The Genome Sequence of Capronia coronata CBS 617.96.</title>
        <authorList>
            <consortium name="The Broad Institute Genomics Platform"/>
            <person name="Cuomo C."/>
            <person name="de Hoog S."/>
            <person name="Gorbushina A."/>
            <person name="Walker B."/>
            <person name="Young S.K."/>
            <person name="Zeng Q."/>
            <person name="Gargeya S."/>
            <person name="Fitzgerald M."/>
            <person name="Haas B."/>
            <person name="Abouelleil A."/>
            <person name="Allen A.W."/>
            <person name="Alvarado L."/>
            <person name="Arachchi H.M."/>
            <person name="Berlin A.M."/>
            <person name="Chapman S.B."/>
            <person name="Gainer-Dewar J."/>
            <person name="Goldberg J."/>
            <person name="Griggs A."/>
            <person name="Gujja S."/>
            <person name="Hansen M."/>
            <person name="Howarth C."/>
            <person name="Imamovic A."/>
            <person name="Ireland A."/>
            <person name="Larimer J."/>
            <person name="McCowan C."/>
            <person name="Murphy C."/>
            <person name="Pearson M."/>
            <person name="Poon T.W."/>
            <person name="Priest M."/>
            <person name="Roberts A."/>
            <person name="Saif S."/>
            <person name="Shea T."/>
            <person name="Sisk P."/>
            <person name="Sykes S."/>
            <person name="Wortman J."/>
            <person name="Nusbaum C."/>
            <person name="Birren B."/>
        </authorList>
    </citation>
    <scope>NUCLEOTIDE SEQUENCE [LARGE SCALE GENOMIC DNA]</scope>
    <source>
        <strain evidence="4 5">CBS 617.96</strain>
    </source>
</reference>
<gene>
    <name evidence="4" type="ORF">A1O1_04302</name>
</gene>
<dbReference type="AlphaFoldDB" id="W9YF62"/>